<reference evidence="3" key="1">
    <citation type="submission" date="2013-10" db="EMBL/GenBank/DDBJ databases">
        <title>Genomic analysis of the causative agents of coccidiosis in chickens.</title>
        <authorList>
            <person name="Reid A.J."/>
            <person name="Blake D."/>
            <person name="Billington K."/>
            <person name="Browne H."/>
            <person name="Dunn M."/>
            <person name="Hung S."/>
            <person name="Kawahara F."/>
            <person name="Miranda-Saavedra D."/>
            <person name="Mourier T."/>
            <person name="Nagra H."/>
            <person name="Otto T.D."/>
            <person name="Rawlings N."/>
            <person name="Sanchez A."/>
            <person name="Sanders M."/>
            <person name="Subramaniam C."/>
            <person name="Tay Y."/>
            <person name="Dear P."/>
            <person name="Doerig C."/>
            <person name="Gruber A."/>
            <person name="Parkinson J."/>
            <person name="Shirley M."/>
            <person name="Wan K.L."/>
            <person name="Berriman M."/>
            <person name="Tomley F."/>
            <person name="Pain A."/>
        </authorList>
    </citation>
    <scope>NUCLEOTIDE SEQUENCE [LARGE SCALE GENOMIC DNA]</scope>
    <source>
        <strain evidence="3">Houghton</strain>
    </source>
</reference>
<feature type="coiled-coil region" evidence="1">
    <location>
        <begin position="362"/>
        <end position="561"/>
    </location>
</feature>
<dbReference type="AlphaFoldDB" id="U6G4V8"/>
<keyword evidence="4" id="KW-1185">Reference proteome</keyword>
<accession>U6G4V8</accession>
<evidence type="ECO:0000256" key="1">
    <source>
        <dbReference type="SAM" id="Coils"/>
    </source>
</evidence>
<protein>
    <submittedName>
        <fullName evidence="3">Tola protein., putative</fullName>
    </submittedName>
</protein>
<proteinExistence type="predicted"/>
<keyword evidence="1" id="KW-0175">Coiled coil</keyword>
<evidence type="ECO:0000256" key="2">
    <source>
        <dbReference type="SAM" id="MobiDB-lite"/>
    </source>
</evidence>
<gene>
    <name evidence="3" type="ORF">EPH_0003350</name>
</gene>
<dbReference type="OrthoDB" id="341170at2759"/>
<dbReference type="VEuPathDB" id="ToxoDB:EPH_0003350"/>
<dbReference type="Proteomes" id="UP000018201">
    <property type="component" value="Unassembled WGS sequence"/>
</dbReference>
<sequence length="968" mass="107102">MAAAYAKKPSQLLLSSDSSSSSDFPSSPSEVKGKSGKGGQKSPAKRGKLPLAPKDTNEGVSQRQDVTPKQPNGTSKRPPPPPTVDVLGSLFIPGSPHLRPKDPSADRGLTVEDPLLAVHSAQPPVQRIKSAVITRSPTGKIPEARDMKSASAELQKGLYQPLSRQASKRVASTPRETSFARKPSGLPVRSKQSISSRRKFEQAESPRAGKMLPPSPRPQGSDGGGKPFTRQRSGGGVQDAPTKVLQKANSEDAWTTLLRREASSRNNSGDGGSQGRAQASKMEKRPSAADPPVTGKSQVLSKQQPKLPTGRLEADATPWSDELSERQDVSKPQQKTPKKLVSAGSDVHFSAGVRPSVDQSVVQDLEARLAKSNRRISELEARIAETNRHHGDELERLRLEHQAKLAEEARKFTSEREQAMEKLRKEEQSKRDEFQKQALARQSSMKMRCDASVRELKEKIESLQNQLKTKAQEFERERTGLLKSFEDKRKHDLQAQENEAKTHQKELKNKESELMEQQGRVQALTASMQTLTTSLAQMKELNDLSRTATQALEEKAKTQAAFINTLMKREENLRAQAAKLMPIKEAKRLAFRALLKGRAVEMISRACMPTDASLWNKAWAFQQLVDLIGGACGSKERRQDAIESRLMQFRKEQMFLMAENERLMAKVAQLQQEGINQRQSKVALMEQALIGDASSSPNNTANNRDGGAGSEPAPRWLVLCIQHMVDKRLLWAILRLQKVTTEAESNTTIDKLQKKFNELRVSAYKEMAARIGVFRLAAFIRCLRLRALFGAFFSLAMNASQLSRDEALKKAEQRRVSRDPFTKESVASEIPFTGAYAATDNARVDLNVPLAHQPHYYRQLPSVRNPPCGRNMFVPVIDPRPPMQGYLPHHGYSHTPLSLGVPPFVAKGRPSGSSAGVLNAFPSGPYDPTQSVDERGAVFRMRGAQQDLRRVMMESAGDKVGARIVGRK</sequence>
<reference evidence="3" key="2">
    <citation type="submission" date="2013-10" db="EMBL/GenBank/DDBJ databases">
        <authorList>
            <person name="Aslett M."/>
        </authorList>
    </citation>
    <scope>NUCLEOTIDE SEQUENCE [LARGE SCALE GENOMIC DNA]</scope>
    <source>
        <strain evidence="3">Houghton</strain>
    </source>
</reference>
<name>U6G4V8_9EIME</name>
<evidence type="ECO:0000313" key="4">
    <source>
        <dbReference type="Proteomes" id="UP000018201"/>
    </source>
</evidence>
<evidence type="ECO:0000313" key="3">
    <source>
        <dbReference type="EMBL" id="CDI73669.1"/>
    </source>
</evidence>
<feature type="compositionally biased region" description="Polar residues" evidence="2">
    <location>
        <begin position="58"/>
        <end position="75"/>
    </location>
</feature>
<feature type="compositionally biased region" description="Polar residues" evidence="2">
    <location>
        <begin position="295"/>
        <end position="306"/>
    </location>
</feature>
<feature type="region of interest" description="Disordered" evidence="2">
    <location>
        <begin position="1"/>
        <end position="351"/>
    </location>
</feature>
<dbReference type="EMBL" id="HG688746">
    <property type="protein sequence ID" value="CDI73669.1"/>
    <property type="molecule type" value="Genomic_DNA"/>
</dbReference>
<feature type="compositionally biased region" description="Low complexity" evidence="2">
    <location>
        <begin position="9"/>
        <end position="30"/>
    </location>
</feature>
<organism evidence="3 4">
    <name type="scientific">Eimeria praecox</name>
    <dbReference type="NCBI Taxonomy" id="51316"/>
    <lineage>
        <taxon>Eukaryota</taxon>
        <taxon>Sar</taxon>
        <taxon>Alveolata</taxon>
        <taxon>Apicomplexa</taxon>
        <taxon>Conoidasida</taxon>
        <taxon>Coccidia</taxon>
        <taxon>Eucoccidiorida</taxon>
        <taxon>Eimeriorina</taxon>
        <taxon>Eimeriidae</taxon>
        <taxon>Eimeria</taxon>
    </lineage>
</organism>